<feature type="transmembrane region" description="Helical" evidence="9">
    <location>
        <begin position="439"/>
        <end position="458"/>
    </location>
</feature>
<feature type="transmembrane region" description="Helical" evidence="9">
    <location>
        <begin position="21"/>
        <end position="41"/>
    </location>
</feature>
<keyword evidence="3" id="KW-0813">Transport</keyword>
<evidence type="ECO:0000256" key="7">
    <source>
        <dbReference type="ARBA" id="ARBA00022989"/>
    </source>
</evidence>
<feature type="transmembrane region" description="Helical" evidence="9">
    <location>
        <begin position="204"/>
        <end position="227"/>
    </location>
</feature>
<dbReference type="GO" id="GO:0015820">
    <property type="term" value="P:L-leucine transport"/>
    <property type="evidence" value="ECO:0007669"/>
    <property type="project" value="TreeGrafter"/>
</dbReference>
<evidence type="ECO:0000313" key="11">
    <source>
        <dbReference type="Proteomes" id="UP000199065"/>
    </source>
</evidence>
<dbReference type="GO" id="GO:0015190">
    <property type="term" value="F:L-leucine transmembrane transporter activity"/>
    <property type="evidence" value="ECO:0007669"/>
    <property type="project" value="TreeGrafter"/>
</dbReference>
<dbReference type="PANTHER" id="PTHR30588">
    <property type="entry name" value="BRANCHED-CHAIN AMINO ACID TRANSPORT SYSTEM 2 CARRIER PROTEIN"/>
    <property type="match status" value="1"/>
</dbReference>
<feature type="transmembrane region" description="Helical" evidence="9">
    <location>
        <begin position="163"/>
        <end position="184"/>
    </location>
</feature>
<reference evidence="10 11" key="1">
    <citation type="submission" date="2016-10" db="EMBL/GenBank/DDBJ databases">
        <authorList>
            <person name="de Groot N.N."/>
        </authorList>
    </citation>
    <scope>NUCLEOTIDE SEQUENCE [LARGE SCALE GENOMIC DNA]</scope>
    <source>
        <strain>J11</strain>
        <strain evidence="11">PG 39</strain>
    </source>
</reference>
<keyword evidence="8 9" id="KW-0472">Membrane</keyword>
<dbReference type="OrthoDB" id="9783920at2"/>
<evidence type="ECO:0000256" key="5">
    <source>
        <dbReference type="ARBA" id="ARBA00022692"/>
    </source>
</evidence>
<feature type="transmembrane region" description="Helical" evidence="9">
    <location>
        <begin position="248"/>
        <end position="271"/>
    </location>
</feature>
<dbReference type="GO" id="GO:0015188">
    <property type="term" value="F:L-isoleucine transmembrane transporter activity"/>
    <property type="evidence" value="ECO:0007669"/>
    <property type="project" value="TreeGrafter"/>
</dbReference>
<evidence type="ECO:0000256" key="2">
    <source>
        <dbReference type="ARBA" id="ARBA00008540"/>
    </source>
</evidence>
<dbReference type="Pfam" id="PF05525">
    <property type="entry name" value="Branch_AA_trans"/>
    <property type="match status" value="1"/>
</dbReference>
<evidence type="ECO:0000256" key="6">
    <source>
        <dbReference type="ARBA" id="ARBA00022970"/>
    </source>
</evidence>
<feature type="transmembrane region" description="Helical" evidence="9">
    <location>
        <begin position="53"/>
        <end position="77"/>
    </location>
</feature>
<evidence type="ECO:0000256" key="4">
    <source>
        <dbReference type="ARBA" id="ARBA00022475"/>
    </source>
</evidence>
<dbReference type="GO" id="GO:0005304">
    <property type="term" value="F:L-valine transmembrane transporter activity"/>
    <property type="evidence" value="ECO:0007669"/>
    <property type="project" value="TreeGrafter"/>
</dbReference>
<keyword evidence="11" id="KW-1185">Reference proteome</keyword>
<dbReference type="InterPro" id="IPR004685">
    <property type="entry name" value="Brnchd-chn_aa_trnsp_Livcs"/>
</dbReference>
<dbReference type="Proteomes" id="UP000199065">
    <property type="component" value="Unassembled WGS sequence"/>
</dbReference>
<keyword evidence="4" id="KW-1003">Cell membrane</keyword>
<evidence type="ECO:0000256" key="9">
    <source>
        <dbReference type="SAM" id="Phobius"/>
    </source>
</evidence>
<dbReference type="STRING" id="185761.SAMN05660282_00500"/>
<dbReference type="GO" id="GO:0015818">
    <property type="term" value="P:isoleucine transport"/>
    <property type="evidence" value="ECO:0007669"/>
    <property type="project" value="TreeGrafter"/>
</dbReference>
<evidence type="ECO:0000256" key="3">
    <source>
        <dbReference type="ARBA" id="ARBA00022448"/>
    </source>
</evidence>
<comment type="subcellular location">
    <subcellularLocation>
        <location evidence="1">Cell membrane</location>
        <topology evidence="1">Multi-pass membrane protein</topology>
    </subcellularLocation>
</comment>
<dbReference type="AlphaFoldDB" id="A0A1I2QSZ2"/>
<feature type="transmembrane region" description="Helical" evidence="9">
    <location>
        <begin position="337"/>
        <end position="358"/>
    </location>
</feature>
<keyword evidence="5 9" id="KW-0812">Transmembrane</keyword>
<organism evidence="10 11">
    <name type="scientific">Corynebacterium spheniscorum</name>
    <dbReference type="NCBI Taxonomy" id="185761"/>
    <lineage>
        <taxon>Bacteria</taxon>
        <taxon>Bacillati</taxon>
        <taxon>Actinomycetota</taxon>
        <taxon>Actinomycetes</taxon>
        <taxon>Mycobacteriales</taxon>
        <taxon>Corynebacteriaceae</taxon>
        <taxon>Corynebacterium</taxon>
    </lineage>
</organism>
<gene>
    <name evidence="10" type="ORF">SAMN05660282_00500</name>
</gene>
<name>A0A1I2QSZ2_9CORY</name>
<feature type="transmembrane region" description="Helical" evidence="9">
    <location>
        <begin position="131"/>
        <end position="151"/>
    </location>
</feature>
<evidence type="ECO:0000256" key="8">
    <source>
        <dbReference type="ARBA" id="ARBA00023136"/>
    </source>
</evidence>
<dbReference type="NCBIfam" id="TIGR00796">
    <property type="entry name" value="livcs"/>
    <property type="match status" value="1"/>
</dbReference>
<proteinExistence type="inferred from homology"/>
<protein>
    <submittedName>
        <fullName evidence="10">Branched-chain amino acid:cation transporter, LIVCS family</fullName>
    </submittedName>
</protein>
<evidence type="ECO:0000313" key="10">
    <source>
        <dbReference type="EMBL" id="SFG28766.1"/>
    </source>
</evidence>
<dbReference type="GO" id="GO:0005886">
    <property type="term" value="C:plasma membrane"/>
    <property type="evidence" value="ECO:0007669"/>
    <property type="project" value="UniProtKB-SubCell"/>
</dbReference>
<dbReference type="RefSeq" id="WP_092284067.1">
    <property type="nucleotide sequence ID" value="NZ_FOPJ01000002.1"/>
</dbReference>
<evidence type="ECO:0000256" key="1">
    <source>
        <dbReference type="ARBA" id="ARBA00004651"/>
    </source>
</evidence>
<feature type="transmembrane region" description="Helical" evidence="9">
    <location>
        <begin position="305"/>
        <end position="325"/>
    </location>
</feature>
<dbReference type="EMBL" id="FOPJ01000002">
    <property type="protein sequence ID" value="SFG28766.1"/>
    <property type="molecule type" value="Genomic_DNA"/>
</dbReference>
<accession>A0A1I2QSZ2</accession>
<keyword evidence="6" id="KW-0029">Amino-acid transport</keyword>
<feature type="transmembrane region" description="Helical" evidence="9">
    <location>
        <begin position="397"/>
        <end position="419"/>
    </location>
</feature>
<feature type="transmembrane region" description="Helical" evidence="9">
    <location>
        <begin position="89"/>
        <end position="111"/>
    </location>
</feature>
<feature type="transmembrane region" description="Helical" evidence="9">
    <location>
        <begin position="364"/>
        <end position="385"/>
    </location>
</feature>
<comment type="similarity">
    <text evidence="2">Belongs to the branched chain amino acid transporter family.</text>
</comment>
<dbReference type="PANTHER" id="PTHR30588:SF0">
    <property type="entry name" value="BRANCHED-CHAIN AMINO ACID PERMEASE BRNQ"/>
    <property type="match status" value="1"/>
</dbReference>
<keyword evidence="7 9" id="KW-1133">Transmembrane helix</keyword>
<sequence>MADSAHLKNTNGVSAGRSKSIVLVTALMLFSMFFGAGNLIFPPILGAQAGSNLTPAILGFLGTGVVLPVLAIIAIAISGQDVSDLARRGGKIFGFLFPILAYLSIGAFYALPRTGAVSFSTAIQPLFGWDSTIASVIFNFLFFAVALALAYNPHSIVDKLGKYLTPALLILLAVLVSLVLVKFTPENLAPAENFQHAPFAGGLLQGYLTMDSIAALAFGIVVISSLKTLHAESLGSAPATDERAHARWLVRSTIIAGVIAGVLLGIIYIGLGLVGRFIPNPGQYEDGAGILSAAAGLTMGTTGQVIFGLIVLLACMTTAVGLIAATSEFFSTLWPTVPYRTWAILFAIMSFGLASAGLDTVLAVAAPVIGFLYPAAITLVFLTLIEPLLGGKIRFRVAFRFAITVAVIWSLLMTFASLGWGTDVINQAIGWSPLHKLDLGWVLPTVIAWLVGLVVDIVRQRDTAPRVVHEAPAQ</sequence>